<comment type="caution">
    <text evidence="10">The sequence shown here is derived from an EMBL/GenBank/DDBJ whole genome shotgun (WGS) entry which is preliminary data.</text>
</comment>
<dbReference type="InterPro" id="IPR005467">
    <property type="entry name" value="His_kinase_dom"/>
</dbReference>
<dbReference type="Gene3D" id="3.30.565.10">
    <property type="entry name" value="Histidine kinase-like ATPase, C-terminal domain"/>
    <property type="match status" value="1"/>
</dbReference>
<dbReference type="Pfam" id="PF00512">
    <property type="entry name" value="HisKA"/>
    <property type="match status" value="1"/>
</dbReference>
<dbReference type="SMART" id="SM00388">
    <property type="entry name" value="HisKA"/>
    <property type="match status" value="1"/>
</dbReference>
<dbReference type="SMART" id="SM00387">
    <property type="entry name" value="HATPase_c"/>
    <property type="match status" value="1"/>
</dbReference>
<organism evidence="10 11">
    <name type="scientific">Lyngbya confervoides BDU141951</name>
    <dbReference type="NCBI Taxonomy" id="1574623"/>
    <lineage>
        <taxon>Bacteria</taxon>
        <taxon>Bacillati</taxon>
        <taxon>Cyanobacteriota</taxon>
        <taxon>Cyanophyceae</taxon>
        <taxon>Oscillatoriophycideae</taxon>
        <taxon>Oscillatoriales</taxon>
        <taxon>Microcoleaceae</taxon>
        <taxon>Lyngbya</taxon>
    </lineage>
</organism>
<dbReference type="Pfam" id="PF02518">
    <property type="entry name" value="HATPase_c"/>
    <property type="match status" value="1"/>
</dbReference>
<gene>
    <name evidence="10" type="ORF">QQ91_0019750</name>
</gene>
<evidence type="ECO:0000313" key="10">
    <source>
        <dbReference type="EMBL" id="MCM1985059.1"/>
    </source>
</evidence>
<dbReference type="GO" id="GO:0004673">
    <property type="term" value="F:protein histidine kinase activity"/>
    <property type="evidence" value="ECO:0007669"/>
    <property type="project" value="UniProtKB-EC"/>
</dbReference>
<dbReference type="SUPFAM" id="SSF55785">
    <property type="entry name" value="PYP-like sensor domain (PAS domain)"/>
    <property type="match status" value="1"/>
</dbReference>
<dbReference type="SUPFAM" id="SSF47384">
    <property type="entry name" value="Homodimeric domain of signal transducing histidine kinase"/>
    <property type="match status" value="1"/>
</dbReference>
<dbReference type="InterPro" id="IPR003661">
    <property type="entry name" value="HisK_dim/P_dom"/>
</dbReference>
<reference evidence="10 11" key="1">
    <citation type="journal article" date="2015" name="Genome Announc.">
        <title>Draft Genome Sequence of Filamentous Marine Cyanobacterium Lyngbya confervoides Strain BDU141951.</title>
        <authorList>
            <person name="Chandrababunaidu M.M."/>
            <person name="Sen D."/>
            <person name="Tripathy S."/>
        </authorList>
    </citation>
    <scope>NUCLEOTIDE SEQUENCE [LARGE SCALE GENOMIC DNA]</scope>
    <source>
        <strain evidence="10 11">BDU141951</strain>
    </source>
</reference>
<keyword evidence="7" id="KW-0902">Two-component regulatory system</keyword>
<dbReference type="PROSITE" id="PS50109">
    <property type="entry name" value="HIS_KIN"/>
    <property type="match status" value="1"/>
</dbReference>
<comment type="similarity">
    <text evidence="2">In the N-terminal section; belongs to the phytochrome family.</text>
</comment>
<dbReference type="CDD" id="cd16922">
    <property type="entry name" value="HATPase_EvgS-ArcB-TorS-like"/>
    <property type="match status" value="1"/>
</dbReference>
<proteinExistence type="inferred from homology"/>
<dbReference type="RefSeq" id="WP_166277757.1">
    <property type="nucleotide sequence ID" value="NZ_JTHE03000109.1"/>
</dbReference>
<evidence type="ECO:0000256" key="2">
    <source>
        <dbReference type="ARBA" id="ARBA00006402"/>
    </source>
</evidence>
<evidence type="ECO:0000256" key="5">
    <source>
        <dbReference type="ARBA" id="ARBA00022679"/>
    </source>
</evidence>
<dbReference type="SUPFAM" id="SSF55874">
    <property type="entry name" value="ATPase domain of HSP90 chaperone/DNA topoisomerase II/histidine kinase"/>
    <property type="match status" value="1"/>
</dbReference>
<dbReference type="PANTHER" id="PTHR43711">
    <property type="entry name" value="TWO-COMPONENT HISTIDINE KINASE"/>
    <property type="match status" value="1"/>
</dbReference>
<evidence type="ECO:0000256" key="1">
    <source>
        <dbReference type="ARBA" id="ARBA00000085"/>
    </source>
</evidence>
<dbReference type="EC" id="2.7.13.3" evidence="3"/>
<evidence type="ECO:0000256" key="4">
    <source>
        <dbReference type="ARBA" id="ARBA00022553"/>
    </source>
</evidence>
<accession>A0ABD4T8E2</accession>
<evidence type="ECO:0000259" key="9">
    <source>
        <dbReference type="PROSITE" id="PS50109"/>
    </source>
</evidence>
<dbReference type="GO" id="GO:0000160">
    <property type="term" value="P:phosphorelay signal transduction system"/>
    <property type="evidence" value="ECO:0007669"/>
    <property type="project" value="UniProtKB-KW"/>
</dbReference>
<dbReference type="InterPro" id="IPR003594">
    <property type="entry name" value="HATPase_dom"/>
</dbReference>
<dbReference type="PANTHER" id="PTHR43711:SF26">
    <property type="entry name" value="SENSOR HISTIDINE KINASE RCSC"/>
    <property type="match status" value="1"/>
</dbReference>
<dbReference type="InterPro" id="IPR036890">
    <property type="entry name" value="HATPase_C_sf"/>
</dbReference>
<feature type="domain" description="Histidine kinase" evidence="9">
    <location>
        <begin position="158"/>
        <end position="377"/>
    </location>
</feature>
<keyword evidence="6 10" id="KW-0418">Kinase</keyword>
<evidence type="ECO:0000313" key="11">
    <source>
        <dbReference type="Proteomes" id="UP000031561"/>
    </source>
</evidence>
<dbReference type="Gene3D" id="3.30.450.20">
    <property type="entry name" value="PAS domain"/>
    <property type="match status" value="1"/>
</dbReference>
<dbReference type="InterPro" id="IPR050736">
    <property type="entry name" value="Sensor_HK_Regulatory"/>
</dbReference>
<sequence>MLHSALGPPEILPLLGQLIDQSNDLTLVMGPTGEVNYLSSSAQRVLGSLPEVYSWRALLKRVHPDDRSSCLRYGQVMLVKDAPGRSPEIRLRDLRNHWHQYELKLVPLEPSEPTALKGRGSFWGISLRPRPDRDCLVSEVGLSAVLKPLQTRSSFLAVMSHELRTPINAINGFSQLLLRQRHAPLSPQQEDMVMRILTNGKHLLTLINDVLDLSKLEAGWMQLHPQSVNINDLIEGTVQEISSLATQNNLDLEIVQRLDNPVILNDPTRLRQILVNLLSNAIKFTQDGQVWVIVEELNSTFIRISVQDTGPGIALDHLDQVFGEYWQVDQSPSRRHQGTGLGLAICQNLAKLMQGTIQVHSELGQGATFRLTIPRVVRLPGASVERGRC</sequence>
<dbReference type="CDD" id="cd00082">
    <property type="entry name" value="HisKA"/>
    <property type="match status" value="1"/>
</dbReference>
<dbReference type="FunFam" id="3.30.565.10:FF:000010">
    <property type="entry name" value="Sensor histidine kinase RcsC"/>
    <property type="match status" value="1"/>
</dbReference>
<name>A0ABD4T8E2_9CYAN</name>
<keyword evidence="4" id="KW-0597">Phosphoprotein</keyword>
<keyword evidence="5" id="KW-0808">Transferase</keyword>
<evidence type="ECO:0000256" key="7">
    <source>
        <dbReference type="ARBA" id="ARBA00023012"/>
    </source>
</evidence>
<dbReference type="InterPro" id="IPR004358">
    <property type="entry name" value="Sig_transdc_His_kin-like_C"/>
</dbReference>
<comment type="catalytic activity">
    <reaction evidence="1">
        <text>ATP + protein L-histidine = ADP + protein N-phospho-L-histidine.</text>
        <dbReference type="EC" id="2.7.13.3"/>
    </reaction>
</comment>
<protein>
    <recommendedName>
        <fullName evidence="8">Circadian input-output histidine kinase CikA</fullName>
        <ecNumber evidence="3">2.7.13.3</ecNumber>
    </recommendedName>
</protein>
<dbReference type="AlphaFoldDB" id="A0ABD4T8E2"/>
<dbReference type="PRINTS" id="PR00344">
    <property type="entry name" value="BCTRLSENSOR"/>
</dbReference>
<dbReference type="InterPro" id="IPR035965">
    <property type="entry name" value="PAS-like_dom_sf"/>
</dbReference>
<evidence type="ECO:0000256" key="6">
    <source>
        <dbReference type="ARBA" id="ARBA00022777"/>
    </source>
</evidence>
<evidence type="ECO:0000256" key="8">
    <source>
        <dbReference type="ARBA" id="ARBA00074306"/>
    </source>
</evidence>
<dbReference type="InterPro" id="IPR036097">
    <property type="entry name" value="HisK_dim/P_sf"/>
</dbReference>
<evidence type="ECO:0000256" key="3">
    <source>
        <dbReference type="ARBA" id="ARBA00012438"/>
    </source>
</evidence>
<dbReference type="EMBL" id="JTHE03000109">
    <property type="protein sequence ID" value="MCM1985059.1"/>
    <property type="molecule type" value="Genomic_DNA"/>
</dbReference>
<dbReference type="Proteomes" id="UP000031561">
    <property type="component" value="Unassembled WGS sequence"/>
</dbReference>
<dbReference type="Gene3D" id="1.10.287.130">
    <property type="match status" value="1"/>
</dbReference>
<keyword evidence="11" id="KW-1185">Reference proteome</keyword>